<evidence type="ECO:0000313" key="3">
    <source>
        <dbReference type="Proteomes" id="UP000235861"/>
    </source>
</evidence>
<dbReference type="AlphaFoldDB" id="A0A2H9U7I4"/>
<gene>
    <name evidence="2" type="ORF">CUC53_04500</name>
</gene>
<feature type="signal peptide" evidence="1">
    <location>
        <begin position="1"/>
        <end position="19"/>
    </location>
</feature>
<keyword evidence="3" id="KW-1185">Reference proteome</keyword>
<comment type="caution">
    <text evidence="2">The sequence shown here is derived from an EMBL/GenBank/DDBJ whole genome shotgun (WGS) entry which is preliminary data.</text>
</comment>
<protein>
    <recommendedName>
        <fullName evidence="4">Outer membrane protein beta-barrel domain-containing protein</fullName>
    </recommendedName>
</protein>
<name>A0A2H9U7I4_9GAMM</name>
<dbReference type="Proteomes" id="UP000235861">
    <property type="component" value="Unassembled WGS sequence"/>
</dbReference>
<feature type="chain" id="PRO_5014135995" description="Outer membrane protein beta-barrel domain-containing protein" evidence="1">
    <location>
        <begin position="20"/>
        <end position="158"/>
    </location>
</feature>
<proteinExistence type="predicted"/>
<reference evidence="2 3" key="1">
    <citation type="submission" date="2017-11" db="EMBL/GenBank/DDBJ databases">
        <title>Draft genome sequence of environmental isolate Aeromonas cavernicola sp. nov. MDC 2508.</title>
        <authorList>
            <person name="Colston S.M."/>
            <person name="Navarro A."/>
            <person name="Martinez-Murcia A.J."/>
            <person name="Graf J."/>
        </authorList>
    </citation>
    <scope>NUCLEOTIDE SEQUENCE [LARGE SCALE GENOMIC DNA]</scope>
    <source>
        <strain evidence="2 3">MDC 2508</strain>
    </source>
</reference>
<dbReference type="RefSeq" id="WP_100293044.1">
    <property type="nucleotide sequence ID" value="NZ_PGGC01000039.1"/>
</dbReference>
<evidence type="ECO:0000313" key="2">
    <source>
        <dbReference type="EMBL" id="PJG59961.1"/>
    </source>
</evidence>
<dbReference type="EMBL" id="PGGC01000039">
    <property type="protein sequence ID" value="PJG59961.1"/>
    <property type="molecule type" value="Genomic_DNA"/>
</dbReference>
<evidence type="ECO:0008006" key="4">
    <source>
        <dbReference type="Google" id="ProtNLM"/>
    </source>
</evidence>
<dbReference type="OrthoDB" id="5902984at2"/>
<accession>A0A2H9U7I4</accession>
<evidence type="ECO:0000256" key="1">
    <source>
        <dbReference type="SAM" id="SignalP"/>
    </source>
</evidence>
<keyword evidence="1" id="KW-0732">Signal</keyword>
<organism evidence="2 3">
    <name type="scientific">Aeromonas cavernicola</name>
    <dbReference type="NCBI Taxonomy" id="1006623"/>
    <lineage>
        <taxon>Bacteria</taxon>
        <taxon>Pseudomonadati</taxon>
        <taxon>Pseudomonadota</taxon>
        <taxon>Gammaproteobacteria</taxon>
        <taxon>Aeromonadales</taxon>
        <taxon>Aeromonadaceae</taxon>
        <taxon>Aeromonas</taxon>
    </lineage>
</organism>
<sequence>MLRSLITLLISCTSMTALAAGWDQFRQESNPALYIKSYSGVLLNSAPHHNDSFDLWLVNSGYRYPVIDNLTLFMEAGPAVASQNRESGFNLSSGLRYQLSPVINISSQIKHLELNRASTLLELHSSMLLTPRLSVTANYGVAPVTAGQALSLGVGFNF</sequence>